<dbReference type="Pfam" id="PF00106">
    <property type="entry name" value="adh_short"/>
    <property type="match status" value="1"/>
</dbReference>
<reference evidence="4" key="1">
    <citation type="submission" date="2018-06" db="EMBL/GenBank/DDBJ databases">
        <title>Description of Blautia argi sp. nov., a new anaerobic isolated from dog feces.</title>
        <authorList>
            <person name="Chang Y.-H."/>
            <person name="Paek J."/>
            <person name="Shin Y."/>
        </authorList>
    </citation>
    <scope>NUCLEOTIDE SEQUENCE [LARGE SCALE GENOMIC DNA]</scope>
    <source>
        <strain evidence="4">KCTC 15426</strain>
    </source>
</reference>
<dbReference type="InterPro" id="IPR036291">
    <property type="entry name" value="NAD(P)-bd_dom_sf"/>
</dbReference>
<dbReference type="InterPro" id="IPR002347">
    <property type="entry name" value="SDR_fam"/>
</dbReference>
<evidence type="ECO:0000313" key="3">
    <source>
        <dbReference type="EMBL" id="AWY97731.1"/>
    </source>
</evidence>
<keyword evidence="4" id="KW-1185">Reference proteome</keyword>
<evidence type="ECO:0000256" key="1">
    <source>
        <dbReference type="ARBA" id="ARBA00006484"/>
    </source>
</evidence>
<keyword evidence="2" id="KW-0560">Oxidoreductase</keyword>
<proteinExistence type="inferred from homology"/>
<dbReference type="GO" id="GO:0016491">
    <property type="term" value="F:oxidoreductase activity"/>
    <property type="evidence" value="ECO:0007669"/>
    <property type="project" value="UniProtKB-KW"/>
</dbReference>
<gene>
    <name evidence="3" type="ORF">DQQ01_05740</name>
</gene>
<sequence length="253" mass="28733">MKIAVITGASSGLGVEFTKTIIKQYPKLDEIWIIARRKDRLKNLARHNPDKKIRAITLDLGADEEYSKLETLLSDEKPQISILVNNAGYECSGNFRDMSASDIQNMISVNVKGLTMVQRICSPYFAKDSFAIMTCSVSSFTPIPHQAVYSASKRYIYALGKALREEEKRNNVNILLLCPGNMDTEMNPKGQARPSKQINTLPFLDMEKVTKNALARAEHKKAVYTPGRFYKFYRVVSKVFPSSFIMYFAKKFY</sequence>
<dbReference type="SUPFAM" id="SSF51735">
    <property type="entry name" value="NAD(P)-binding Rossmann-fold domains"/>
    <property type="match status" value="1"/>
</dbReference>
<dbReference type="AlphaFoldDB" id="A0A2Z4U9K3"/>
<accession>A0A2Z4U9K3</accession>
<dbReference type="Gene3D" id="3.40.50.720">
    <property type="entry name" value="NAD(P)-binding Rossmann-like Domain"/>
    <property type="match status" value="1"/>
</dbReference>
<evidence type="ECO:0000313" key="4">
    <source>
        <dbReference type="Proteomes" id="UP000250003"/>
    </source>
</evidence>
<organism evidence="3 4">
    <name type="scientific">Blautia argi</name>
    <dbReference type="NCBI Taxonomy" id="1912897"/>
    <lineage>
        <taxon>Bacteria</taxon>
        <taxon>Bacillati</taxon>
        <taxon>Bacillota</taxon>
        <taxon>Clostridia</taxon>
        <taxon>Lachnospirales</taxon>
        <taxon>Lachnospiraceae</taxon>
        <taxon>Blautia</taxon>
    </lineage>
</organism>
<name>A0A2Z4U9K3_9FIRM</name>
<protein>
    <submittedName>
        <fullName evidence="3">Dehydrogenase</fullName>
    </submittedName>
</protein>
<dbReference type="KEGG" id="blau:DQQ01_05740"/>
<dbReference type="RefSeq" id="WP_111919149.1">
    <property type="nucleotide sequence ID" value="NZ_CP030280.1"/>
</dbReference>
<dbReference type="OrthoDB" id="9808814at2"/>
<dbReference type="Proteomes" id="UP000250003">
    <property type="component" value="Chromosome"/>
</dbReference>
<dbReference type="InterPro" id="IPR020904">
    <property type="entry name" value="Sc_DH/Rdtase_CS"/>
</dbReference>
<dbReference type="PANTHER" id="PTHR44196">
    <property type="entry name" value="DEHYDROGENASE/REDUCTASE SDR FAMILY MEMBER 7B"/>
    <property type="match status" value="1"/>
</dbReference>
<dbReference type="PANTHER" id="PTHR44196:SF1">
    <property type="entry name" value="DEHYDROGENASE_REDUCTASE SDR FAMILY MEMBER 7B"/>
    <property type="match status" value="1"/>
</dbReference>
<comment type="similarity">
    <text evidence="1">Belongs to the short-chain dehydrogenases/reductases (SDR) family.</text>
</comment>
<evidence type="ECO:0000256" key="2">
    <source>
        <dbReference type="ARBA" id="ARBA00023002"/>
    </source>
</evidence>
<dbReference type="PROSITE" id="PS00061">
    <property type="entry name" value="ADH_SHORT"/>
    <property type="match status" value="1"/>
</dbReference>
<dbReference type="EMBL" id="CP030280">
    <property type="protein sequence ID" value="AWY97731.1"/>
    <property type="molecule type" value="Genomic_DNA"/>
</dbReference>
<dbReference type="GO" id="GO:0016020">
    <property type="term" value="C:membrane"/>
    <property type="evidence" value="ECO:0007669"/>
    <property type="project" value="TreeGrafter"/>
</dbReference>
<dbReference type="PRINTS" id="PR00081">
    <property type="entry name" value="GDHRDH"/>
</dbReference>